<organism evidence="3 4">
    <name type="scientific">Tulasnella calospora MUT 4182</name>
    <dbReference type="NCBI Taxonomy" id="1051891"/>
    <lineage>
        <taxon>Eukaryota</taxon>
        <taxon>Fungi</taxon>
        <taxon>Dikarya</taxon>
        <taxon>Basidiomycota</taxon>
        <taxon>Agaricomycotina</taxon>
        <taxon>Agaricomycetes</taxon>
        <taxon>Cantharellales</taxon>
        <taxon>Tulasnellaceae</taxon>
        <taxon>Tulasnella</taxon>
    </lineage>
</organism>
<dbReference type="Proteomes" id="UP000054248">
    <property type="component" value="Unassembled WGS sequence"/>
</dbReference>
<feature type="compositionally biased region" description="Polar residues" evidence="1">
    <location>
        <begin position="24"/>
        <end position="33"/>
    </location>
</feature>
<gene>
    <name evidence="3" type="ORF">M407DRAFT_241696</name>
</gene>
<keyword evidence="4" id="KW-1185">Reference proteome</keyword>
<accession>A0A0C3LD19</accession>
<keyword evidence="2" id="KW-0472">Membrane</keyword>
<feature type="transmembrane region" description="Helical" evidence="2">
    <location>
        <begin position="71"/>
        <end position="91"/>
    </location>
</feature>
<evidence type="ECO:0000256" key="1">
    <source>
        <dbReference type="SAM" id="MobiDB-lite"/>
    </source>
</evidence>
<keyword evidence="2" id="KW-1133">Transmembrane helix</keyword>
<feature type="transmembrane region" description="Helical" evidence="2">
    <location>
        <begin position="103"/>
        <end position="129"/>
    </location>
</feature>
<dbReference type="AlphaFoldDB" id="A0A0C3LD19"/>
<proteinExistence type="predicted"/>
<dbReference type="HOGENOM" id="CLU_078593_0_0_1"/>
<reference evidence="4" key="2">
    <citation type="submission" date="2015-01" db="EMBL/GenBank/DDBJ databases">
        <title>Evolutionary Origins and Diversification of the Mycorrhizal Mutualists.</title>
        <authorList>
            <consortium name="DOE Joint Genome Institute"/>
            <consortium name="Mycorrhizal Genomics Consortium"/>
            <person name="Kohler A."/>
            <person name="Kuo A."/>
            <person name="Nagy L.G."/>
            <person name="Floudas D."/>
            <person name="Copeland A."/>
            <person name="Barry K.W."/>
            <person name="Cichocki N."/>
            <person name="Veneault-Fourrey C."/>
            <person name="LaButti K."/>
            <person name="Lindquist E.A."/>
            <person name="Lipzen A."/>
            <person name="Lundell T."/>
            <person name="Morin E."/>
            <person name="Murat C."/>
            <person name="Riley R."/>
            <person name="Ohm R."/>
            <person name="Sun H."/>
            <person name="Tunlid A."/>
            <person name="Henrissat B."/>
            <person name="Grigoriev I.V."/>
            <person name="Hibbett D.S."/>
            <person name="Martin F."/>
        </authorList>
    </citation>
    <scope>NUCLEOTIDE SEQUENCE [LARGE SCALE GENOMIC DNA]</scope>
    <source>
        <strain evidence="4">MUT 4182</strain>
    </source>
</reference>
<sequence length="251" mass="27531">MQEPRETDSQLPTPPAPPNVGAPSTSAPISQAGKTEVQEKDDSFRMEEQQLGDGNLPCKNLVDALGLPSSIGTAVAVGALFSIISAVLTLDEITPEAWEAQQYTIGMLAMSGFLFALATAITICLQALYSSPSFCKILYKKLNRNPELRTKFEPWPSWDFMRYVVAYFTVALAFISLGLHLTATMLIFKLFTFHGKVFPAQLTFGLACGVCVVLWLISIVLERPQRLRGEDISQPVSSAIRTRNRSANQSI</sequence>
<evidence type="ECO:0000256" key="2">
    <source>
        <dbReference type="SAM" id="Phobius"/>
    </source>
</evidence>
<feature type="non-terminal residue" evidence="3">
    <location>
        <position position="251"/>
    </location>
</feature>
<feature type="transmembrane region" description="Helical" evidence="2">
    <location>
        <begin position="164"/>
        <end position="188"/>
    </location>
</feature>
<evidence type="ECO:0000313" key="4">
    <source>
        <dbReference type="Proteomes" id="UP000054248"/>
    </source>
</evidence>
<keyword evidence="2" id="KW-0812">Transmembrane</keyword>
<name>A0A0C3LD19_9AGAM</name>
<feature type="region of interest" description="Disordered" evidence="1">
    <location>
        <begin position="1"/>
        <end position="41"/>
    </location>
</feature>
<dbReference type="OrthoDB" id="3259093at2759"/>
<dbReference type="EMBL" id="KN822960">
    <property type="protein sequence ID" value="KIO31808.1"/>
    <property type="molecule type" value="Genomic_DNA"/>
</dbReference>
<feature type="transmembrane region" description="Helical" evidence="2">
    <location>
        <begin position="200"/>
        <end position="221"/>
    </location>
</feature>
<protein>
    <submittedName>
        <fullName evidence="3">Uncharacterized protein</fullName>
    </submittedName>
</protein>
<reference evidence="3 4" key="1">
    <citation type="submission" date="2014-04" db="EMBL/GenBank/DDBJ databases">
        <authorList>
            <consortium name="DOE Joint Genome Institute"/>
            <person name="Kuo A."/>
            <person name="Girlanda M."/>
            <person name="Perotto S."/>
            <person name="Kohler A."/>
            <person name="Nagy L.G."/>
            <person name="Floudas D."/>
            <person name="Copeland A."/>
            <person name="Barry K.W."/>
            <person name="Cichocki N."/>
            <person name="Veneault-Fourrey C."/>
            <person name="LaButti K."/>
            <person name="Lindquist E.A."/>
            <person name="Lipzen A."/>
            <person name="Lundell T."/>
            <person name="Morin E."/>
            <person name="Murat C."/>
            <person name="Sun H."/>
            <person name="Tunlid A."/>
            <person name="Henrissat B."/>
            <person name="Grigoriev I.V."/>
            <person name="Hibbett D.S."/>
            <person name="Martin F."/>
            <person name="Nordberg H.P."/>
            <person name="Cantor M.N."/>
            <person name="Hua S.X."/>
        </authorList>
    </citation>
    <scope>NUCLEOTIDE SEQUENCE [LARGE SCALE GENOMIC DNA]</scope>
    <source>
        <strain evidence="3 4">MUT 4182</strain>
    </source>
</reference>
<evidence type="ECO:0000313" key="3">
    <source>
        <dbReference type="EMBL" id="KIO31808.1"/>
    </source>
</evidence>